<evidence type="ECO:0000256" key="6">
    <source>
        <dbReference type="ARBA" id="ARBA00023004"/>
    </source>
</evidence>
<keyword evidence="4" id="KW-0479">Metal-binding</keyword>
<dbReference type="EMBL" id="CP062310">
    <property type="protein sequence ID" value="QOJ78638.1"/>
    <property type="molecule type" value="Genomic_DNA"/>
</dbReference>
<dbReference type="GO" id="GO:0046872">
    <property type="term" value="F:metal ion binding"/>
    <property type="evidence" value="ECO:0007669"/>
    <property type="project" value="UniProtKB-KW"/>
</dbReference>
<comment type="similarity">
    <text evidence="2">Belongs to the AOR/FOR family.</text>
</comment>
<evidence type="ECO:0000256" key="3">
    <source>
        <dbReference type="ARBA" id="ARBA00022485"/>
    </source>
</evidence>
<keyword evidence="11" id="KW-1185">Reference proteome</keyword>
<dbReference type="PANTHER" id="PTHR30038">
    <property type="entry name" value="ALDEHYDE FERREDOXIN OXIDOREDUCTASE"/>
    <property type="match status" value="1"/>
</dbReference>
<evidence type="ECO:0000313" key="10">
    <source>
        <dbReference type="EMBL" id="QOJ78638.1"/>
    </source>
</evidence>
<protein>
    <submittedName>
        <fullName evidence="10">Aldehyde ferredoxin oxidoreductase family protein</fullName>
    </submittedName>
</protein>
<dbReference type="InterPro" id="IPR013985">
    <property type="entry name" value="Ald_Fedxn_OxRdtase_dom3"/>
</dbReference>
<dbReference type="InterPro" id="IPR051919">
    <property type="entry name" value="W-dependent_AOR"/>
</dbReference>
<name>A0A7L9FFQ0_9CREN</name>
<dbReference type="SUPFAM" id="SSF56228">
    <property type="entry name" value="Aldehyde ferredoxin oxidoreductase, N-terminal domain"/>
    <property type="match status" value="1"/>
</dbReference>
<dbReference type="Proteomes" id="UP000594121">
    <property type="component" value="Chromosome"/>
</dbReference>
<dbReference type="SMART" id="SM00790">
    <property type="entry name" value="AFOR_N"/>
    <property type="match status" value="1"/>
</dbReference>
<keyword evidence="6" id="KW-0408">Iron</keyword>
<accession>A0A7L9FFQ0</accession>
<dbReference type="InterPro" id="IPR013983">
    <property type="entry name" value="Ald_Fedxn_OxRdtase_N"/>
</dbReference>
<dbReference type="Pfam" id="PF02730">
    <property type="entry name" value="AFOR_N"/>
    <property type="match status" value="1"/>
</dbReference>
<dbReference type="Gene3D" id="3.60.9.10">
    <property type="entry name" value="Aldehyde ferredoxin oxidoreductase, N-terminal domain"/>
    <property type="match status" value="1"/>
</dbReference>
<dbReference type="Pfam" id="PF01314">
    <property type="entry name" value="AFOR_C"/>
    <property type="match status" value="1"/>
</dbReference>
<dbReference type="InterPro" id="IPR001203">
    <property type="entry name" value="OxRdtase_Ald_Fedxn_C"/>
</dbReference>
<dbReference type="KEGG" id="thel:IG193_07730"/>
<evidence type="ECO:0000256" key="2">
    <source>
        <dbReference type="ARBA" id="ARBA00011032"/>
    </source>
</evidence>
<dbReference type="SUPFAM" id="SSF48310">
    <property type="entry name" value="Aldehyde ferredoxin oxidoreductase, C-terminal domains"/>
    <property type="match status" value="1"/>
</dbReference>
<dbReference type="GO" id="GO:0016625">
    <property type="term" value="F:oxidoreductase activity, acting on the aldehyde or oxo group of donors, iron-sulfur protein as acceptor"/>
    <property type="evidence" value="ECO:0007669"/>
    <property type="project" value="InterPro"/>
</dbReference>
<dbReference type="InterPro" id="IPR036503">
    <property type="entry name" value="Ald_Fedxn_OxRdtase_N_sf"/>
</dbReference>
<dbReference type="InterPro" id="IPR013984">
    <property type="entry name" value="Ald_Fedxn_OxRdtase_dom2"/>
</dbReference>
<dbReference type="GO" id="GO:0051539">
    <property type="term" value="F:4 iron, 4 sulfur cluster binding"/>
    <property type="evidence" value="ECO:0007669"/>
    <property type="project" value="UniProtKB-KW"/>
</dbReference>
<dbReference type="GO" id="GO:0009055">
    <property type="term" value="F:electron transfer activity"/>
    <property type="evidence" value="ECO:0007669"/>
    <property type="project" value="InterPro"/>
</dbReference>
<sequence length="592" mass="65575">MGVAVLGSLSRVLYIDLTGKKYWVEDRSDLFEEYLGGVGVAVKLLEEELPRNADPLEPENVIVLAVGPFNGLYPTASKTVALFKSPHTGNLGESHAGGRSAIAIRLAGYGAIVIKGASDLPVWVSVQGDRVFFRDARALWGMTSSHTVGRIIREVEPGSGLRTIMRIGRAGERMVSYANVITETYRHFGRLGLGAVFGSKKLKALVVTGRSSIPVADRKAYREAYDKIFKLIVESPLMKKYHDIGTPVNVLHLNELGALPSINLLQSRLETAGRISGEYLAEKYLGRRVSCAHCPVACIHLAVLREPYEEEPYFYKTTFVGYDYEPIYALGAMLGAREPEGLLKLIDVVEAYGLDAMTTGVVLAWATEAYKRGVITREDLGGVELDWGNYEAYIEAAKRIVEQPTELYKAMARGVMYASERFGGRDFALSFSGNEMAGYHTGPAAYLTYAFGARHSHLDSAGYSLDQRTIGKSLPPGEVVNRLYEEEAWRQVLSSLVVCFFAREIYKPEVVAEALKPVGFDLSVDDLVKLGKKIFREKYRLKIREGFNPEGVAFPKRIFETPTPHGLLSPEYMEKAKREYVALIKRVTAEQG</sequence>
<keyword evidence="7" id="KW-0411">Iron-sulfur</keyword>
<dbReference type="Gene3D" id="1.10.569.10">
    <property type="entry name" value="Aldehyde Ferredoxin Oxidoreductase Protein, subunit A, domain 2"/>
    <property type="match status" value="1"/>
</dbReference>
<evidence type="ECO:0000256" key="1">
    <source>
        <dbReference type="ARBA" id="ARBA00001966"/>
    </source>
</evidence>
<gene>
    <name evidence="10" type="ORF">IG193_07730</name>
</gene>
<dbReference type="AlphaFoldDB" id="A0A7L9FFQ0"/>
<evidence type="ECO:0000313" key="11">
    <source>
        <dbReference type="Proteomes" id="UP000594121"/>
    </source>
</evidence>
<evidence type="ECO:0000259" key="9">
    <source>
        <dbReference type="SMART" id="SM00790"/>
    </source>
</evidence>
<keyword evidence="3" id="KW-0004">4Fe-4S</keyword>
<comment type="cofactor">
    <cofactor evidence="1">
        <name>[4Fe-4S] cluster</name>
        <dbReference type="ChEBI" id="CHEBI:49883"/>
    </cofactor>
</comment>
<comment type="cofactor">
    <cofactor evidence="8">
        <name>tungstopterin</name>
        <dbReference type="ChEBI" id="CHEBI:30402"/>
    </cofactor>
</comment>
<proteinExistence type="inferred from homology"/>
<dbReference type="InParanoid" id="A0A7L9FFQ0"/>
<evidence type="ECO:0000256" key="4">
    <source>
        <dbReference type="ARBA" id="ARBA00022723"/>
    </source>
</evidence>
<keyword evidence="5" id="KW-0560">Oxidoreductase</keyword>
<feature type="domain" description="Aldehyde ferredoxin oxidoreductase N-terminal" evidence="9">
    <location>
        <begin position="11"/>
        <end position="211"/>
    </location>
</feature>
<reference evidence="10 11" key="1">
    <citation type="submission" date="2020-10" db="EMBL/GenBank/DDBJ databases">
        <title>Thermofilum lucidum 3507LT sp. nov. a novel member of Thermofilaceae family isolated from Chile hot spring, and proposal of description order Thermofilales.</title>
        <authorList>
            <person name="Zayulina K.S."/>
            <person name="Elcheninov A.G."/>
            <person name="Toshchakov S.V."/>
            <person name="Kublanov I.V."/>
        </authorList>
    </citation>
    <scope>NUCLEOTIDE SEQUENCE [LARGE SCALE GENOMIC DNA]</scope>
    <source>
        <strain evidence="10 11">3507LT</strain>
    </source>
</reference>
<organism evidence="10 11">
    <name type="scientific">Infirmifilum lucidum</name>
    <dbReference type="NCBI Taxonomy" id="2776706"/>
    <lineage>
        <taxon>Archaea</taxon>
        <taxon>Thermoproteota</taxon>
        <taxon>Thermoprotei</taxon>
        <taxon>Thermofilales</taxon>
        <taxon>Thermofilaceae</taxon>
        <taxon>Infirmifilum</taxon>
    </lineage>
</organism>
<dbReference type="InterPro" id="IPR036021">
    <property type="entry name" value="Tungsten_al_ferr_oxy-like_C"/>
</dbReference>
<dbReference type="Gene3D" id="1.10.599.10">
    <property type="entry name" value="Aldehyde Ferredoxin Oxidoreductase Protein, subunit A, domain 3"/>
    <property type="match status" value="1"/>
</dbReference>
<evidence type="ECO:0000256" key="8">
    <source>
        <dbReference type="ARBA" id="ARBA00049934"/>
    </source>
</evidence>
<evidence type="ECO:0000256" key="5">
    <source>
        <dbReference type="ARBA" id="ARBA00023002"/>
    </source>
</evidence>
<dbReference type="PANTHER" id="PTHR30038:SF8">
    <property type="entry name" value="ALDEHYDE FERREDOXIN OXIDOREDUCTASE"/>
    <property type="match status" value="1"/>
</dbReference>
<evidence type="ECO:0000256" key="7">
    <source>
        <dbReference type="ARBA" id="ARBA00023014"/>
    </source>
</evidence>